<dbReference type="GeneID" id="28732305"/>
<dbReference type="InterPro" id="IPR029062">
    <property type="entry name" value="Class_I_gatase-like"/>
</dbReference>
<evidence type="ECO:0000313" key="2">
    <source>
        <dbReference type="Proteomes" id="UP000038010"/>
    </source>
</evidence>
<dbReference type="PANTHER" id="PTHR43068">
    <property type="entry name" value="SLR1854 PROTEIN"/>
    <property type="match status" value="1"/>
</dbReference>
<dbReference type="Pfam" id="PF17124">
    <property type="entry name" value="ThiJ_like"/>
    <property type="match status" value="1"/>
</dbReference>
<dbReference type="VEuPathDB" id="FungiDB:AB675_11565"/>
<name>A0A0N0NMH8_9EURO</name>
<evidence type="ECO:0000313" key="1">
    <source>
        <dbReference type="EMBL" id="KPI40219.1"/>
    </source>
</evidence>
<dbReference type="AlphaFoldDB" id="A0A0N0NMH8"/>
<proteinExistence type="predicted"/>
<dbReference type="Gene3D" id="3.40.50.880">
    <property type="match status" value="1"/>
</dbReference>
<keyword evidence="2" id="KW-1185">Reference proteome</keyword>
<dbReference type="InterPro" id="IPR032633">
    <property type="entry name" value="ThiJ-like"/>
</dbReference>
<dbReference type="STRING" id="1664694.A0A0N0NMH8"/>
<dbReference type="RefSeq" id="XP_018000182.1">
    <property type="nucleotide sequence ID" value="XM_018140424.1"/>
</dbReference>
<organism evidence="1 2">
    <name type="scientific">Cyphellophora attinorum</name>
    <dbReference type="NCBI Taxonomy" id="1664694"/>
    <lineage>
        <taxon>Eukaryota</taxon>
        <taxon>Fungi</taxon>
        <taxon>Dikarya</taxon>
        <taxon>Ascomycota</taxon>
        <taxon>Pezizomycotina</taxon>
        <taxon>Eurotiomycetes</taxon>
        <taxon>Chaetothyriomycetidae</taxon>
        <taxon>Chaetothyriales</taxon>
        <taxon>Cyphellophoraceae</taxon>
        <taxon>Cyphellophora</taxon>
    </lineage>
</organism>
<protein>
    <recommendedName>
        <fullName evidence="3">DJ-1/PfpI domain-containing protein</fullName>
    </recommendedName>
</protein>
<dbReference type="EMBL" id="LFJN01000013">
    <property type="protein sequence ID" value="KPI40219.1"/>
    <property type="molecule type" value="Genomic_DNA"/>
</dbReference>
<dbReference type="Proteomes" id="UP000038010">
    <property type="component" value="Unassembled WGS sequence"/>
</dbReference>
<dbReference type="OrthoDB" id="543156at2759"/>
<evidence type="ECO:0008006" key="3">
    <source>
        <dbReference type="Google" id="ProtNLM"/>
    </source>
</evidence>
<reference evidence="1 2" key="1">
    <citation type="submission" date="2015-06" db="EMBL/GenBank/DDBJ databases">
        <title>Draft genome of the ant-associated black yeast Phialophora attae CBS 131958.</title>
        <authorList>
            <person name="Moreno L.F."/>
            <person name="Stielow B.J."/>
            <person name="de Hoog S."/>
            <person name="Vicente V.A."/>
            <person name="Weiss V.A."/>
            <person name="de Vries M."/>
            <person name="Cruz L.M."/>
            <person name="Souza E.M."/>
        </authorList>
    </citation>
    <scope>NUCLEOTIDE SEQUENCE [LARGE SCALE GENOMIC DNA]</scope>
    <source>
        <strain evidence="1 2">CBS 131958</strain>
    </source>
</reference>
<sequence length="248" mass="26937">MTRAIFLMADYGHDPTETALPWSVFRAANIETYFATETGNPPKCDSMMLEGWTGSLLGAPAAAKTAYRELEVSAEFTKPLSWTASDFSLKEYDVVFLPGGHEKSVSAIIDSKSVHKLLAEYFPLTKKASTTGPPKVLAAICHGVMVLSSAEGADGKSLLDGVTTTGLPHMMEQGIFWATRPFLGDYYKTYGAGSDSVETSVTKCGAVWKGSMSLSPFVVEDERYHYVSARFPPDAEAIANRVVEIVRK</sequence>
<dbReference type="SUPFAM" id="SSF52317">
    <property type="entry name" value="Class I glutamine amidotransferase-like"/>
    <property type="match status" value="1"/>
</dbReference>
<dbReference type="PANTHER" id="PTHR43068:SF1">
    <property type="entry name" value="SLR1854 PROTEIN"/>
    <property type="match status" value="1"/>
</dbReference>
<accession>A0A0N0NMH8</accession>
<gene>
    <name evidence="1" type="ORF">AB675_11565</name>
</gene>
<comment type="caution">
    <text evidence="1">The sequence shown here is derived from an EMBL/GenBank/DDBJ whole genome shotgun (WGS) entry which is preliminary data.</text>
</comment>